<dbReference type="PANTHER" id="PTHR31071:SF2">
    <property type="entry name" value="ACTIN CYTOSKELETON-REGULATORY COMPLEX PAN-LIKE PROTEIN"/>
    <property type="match status" value="1"/>
</dbReference>
<organism evidence="3 4">
    <name type="scientific">Dillenia turbinata</name>
    <dbReference type="NCBI Taxonomy" id="194707"/>
    <lineage>
        <taxon>Eukaryota</taxon>
        <taxon>Viridiplantae</taxon>
        <taxon>Streptophyta</taxon>
        <taxon>Embryophyta</taxon>
        <taxon>Tracheophyta</taxon>
        <taxon>Spermatophyta</taxon>
        <taxon>Magnoliopsida</taxon>
        <taxon>eudicotyledons</taxon>
        <taxon>Gunneridae</taxon>
        <taxon>Pentapetalae</taxon>
        <taxon>Dilleniales</taxon>
        <taxon>Dilleniaceae</taxon>
        <taxon>Dillenia</taxon>
    </lineage>
</organism>
<dbReference type="InterPro" id="IPR043424">
    <property type="entry name" value="BLT-like"/>
</dbReference>
<reference evidence="3 4" key="1">
    <citation type="submission" date="2023-12" db="EMBL/GenBank/DDBJ databases">
        <title>A high-quality genome assembly for Dillenia turbinata (Dilleniales).</title>
        <authorList>
            <person name="Chanderbali A."/>
        </authorList>
    </citation>
    <scope>NUCLEOTIDE SEQUENCE [LARGE SCALE GENOMIC DNA]</scope>
    <source>
        <strain evidence="3">LSX21</strain>
        <tissue evidence="3">Leaf</tissue>
    </source>
</reference>
<protein>
    <submittedName>
        <fullName evidence="3">Uncharacterized protein</fullName>
    </submittedName>
</protein>
<dbReference type="AlphaFoldDB" id="A0AAN8ZR05"/>
<keyword evidence="4" id="KW-1185">Reference proteome</keyword>
<name>A0AAN8ZR05_9MAGN</name>
<feature type="region of interest" description="Disordered" evidence="2">
    <location>
        <begin position="513"/>
        <end position="569"/>
    </location>
</feature>
<evidence type="ECO:0000256" key="2">
    <source>
        <dbReference type="SAM" id="MobiDB-lite"/>
    </source>
</evidence>
<gene>
    <name evidence="3" type="ORF">RJ641_000379</name>
</gene>
<comment type="caution">
    <text evidence="3">The sequence shown here is derived from an EMBL/GenBank/DDBJ whole genome shotgun (WGS) entry which is preliminary data.</text>
</comment>
<sequence length="706" mass="79165">MKISGEAEVPAIFSFKATNPLPDSNLQEKRTSKKPHRRKVKNAVFSGAGGVKGDKAQGGKKSGGPATPLLKWKFNDGDFSVADEEMPGKGRRKARREKEALVSARKLAAILWGLQSPEIPAEAAMSASPSLRRNEKLGFQSHDSHAGLPFECHHNNSAFVTGLKDLSQSSLSVSGPKIGLQRELEPSFQLLNSMMEGATKWDPRCAKASDDIHLVYDHMKLLDQQITAVSAVSALEAELEQARSRVYELETERQSLKKKLEHFLRKLNEEKALWRSREHEKVRAIIDDIKADLSREKKNRQRMEILNSKLVNELADAKKLAKRYMQDYEKERKARELIEEVCEELAKEIGEHQAEVEAMKRESTKFREEVDEERKMLQMAEVWREERVQMKLVDAKVALEEKYSHLNKLVADLDTFLRAQSGVPDVKVLREAGLFQQAAASVNIHNIKEFSYEPPKSDDIFAVFEEMNFGETTEREIEPCVAYSPASHASKIHTVSPEVNIYNKGSIQRATNTSFNQNGEIEEDGSGWETVSHAEDQGSNYSGEGTEPSVNKLRGDSNVSGSGTEWEENVVEETPITEISEICSVPSKQLKKVSSISRLWRSCPTNGENYKIISVEEINMRLSNGRISNGSLISPDQGSAKGELSPPDVVGQWSSPDSGNPHIARGMKGCIEWTRGPQRNSLKARLLEARMESQKIQLRHVLKQKI</sequence>
<dbReference type="PANTHER" id="PTHR31071">
    <property type="entry name" value="GB|AAF24581.1"/>
    <property type="match status" value="1"/>
</dbReference>
<proteinExistence type="predicted"/>
<feature type="region of interest" description="Disordered" evidence="2">
    <location>
        <begin position="17"/>
        <end position="69"/>
    </location>
</feature>
<feature type="coiled-coil region" evidence="1">
    <location>
        <begin position="232"/>
        <end position="376"/>
    </location>
</feature>
<evidence type="ECO:0000313" key="3">
    <source>
        <dbReference type="EMBL" id="KAK6946906.1"/>
    </source>
</evidence>
<dbReference type="Proteomes" id="UP001370490">
    <property type="component" value="Unassembled WGS sequence"/>
</dbReference>
<keyword evidence="1" id="KW-0175">Coiled coil</keyword>
<feature type="compositionally biased region" description="Basic residues" evidence="2">
    <location>
        <begin position="31"/>
        <end position="41"/>
    </location>
</feature>
<evidence type="ECO:0000256" key="1">
    <source>
        <dbReference type="SAM" id="Coils"/>
    </source>
</evidence>
<accession>A0AAN8ZR05</accession>
<evidence type="ECO:0000313" key="4">
    <source>
        <dbReference type="Proteomes" id="UP001370490"/>
    </source>
</evidence>
<dbReference type="EMBL" id="JBAMMX010000001">
    <property type="protein sequence ID" value="KAK6946906.1"/>
    <property type="molecule type" value="Genomic_DNA"/>
</dbReference>